<evidence type="ECO:0000259" key="1">
    <source>
        <dbReference type="Pfam" id="PF01208"/>
    </source>
</evidence>
<proteinExistence type="predicted"/>
<dbReference type="InterPro" id="IPR038071">
    <property type="entry name" value="UROD/MetE-like_sf"/>
</dbReference>
<organism evidence="2 3">
    <name type="scientific">Parasporobacterium paucivorans DSM 15970</name>
    <dbReference type="NCBI Taxonomy" id="1122934"/>
    <lineage>
        <taxon>Bacteria</taxon>
        <taxon>Bacillati</taxon>
        <taxon>Bacillota</taxon>
        <taxon>Clostridia</taxon>
        <taxon>Lachnospirales</taxon>
        <taxon>Lachnospiraceae</taxon>
        <taxon>Parasporobacterium</taxon>
    </lineage>
</organism>
<dbReference type="InterPro" id="IPR052024">
    <property type="entry name" value="Methanogen_methyltrans"/>
</dbReference>
<dbReference type="OrthoDB" id="9813603at2"/>
<dbReference type="GO" id="GO:0006779">
    <property type="term" value="P:porphyrin-containing compound biosynthetic process"/>
    <property type="evidence" value="ECO:0007669"/>
    <property type="project" value="InterPro"/>
</dbReference>
<sequence length="417" mass="47117">MMDAKQLYNERMKRIDDAMALKEPDRVPIIPFPGTYVYTHYGYSMSEVMYDVNKAREGLRKYVQEYEPDMATNYSSFFAGQGDMLEKMGINWLQWAGRPGVNIDRNSIHQYIEKPYLGDEEYPELLTDASGWILNKYLPRSFKIMEPLAKINFKNTLSWQASAGMIQFIDPSIAEAFKTMGEVGSMAAEYFKGAGAFDREMAEMGFPVLRAASTGCAFDQLSDTLRGTIDTMADLYDQPENVKSAIEMFYPSTLNSALAQAKNSVGKFVFIPLHKGLDGFMSPKQYGEFYWPTLKRLIDDLIKAGCTPWVYTEGKYDSRLEFLKEIEDGKVLVHFEDVDMKEAKKIVGPHSCISGGFRSRLLEVGTKEQVVESVKRLLDICAPGGGYIFDLSDTLDAAAKPENVEAMFDTVKTYGKY</sequence>
<dbReference type="GO" id="GO:0004853">
    <property type="term" value="F:uroporphyrinogen decarboxylase activity"/>
    <property type="evidence" value="ECO:0007669"/>
    <property type="project" value="InterPro"/>
</dbReference>
<gene>
    <name evidence="2" type="ORF">SAMN02745691_01377</name>
</gene>
<dbReference type="InterPro" id="IPR000257">
    <property type="entry name" value="Uroporphyrinogen_deCOase"/>
</dbReference>
<feature type="domain" description="Uroporphyrinogen decarboxylase (URO-D)" evidence="1">
    <location>
        <begin position="226"/>
        <end position="414"/>
    </location>
</feature>
<keyword evidence="3" id="KW-1185">Reference proteome</keyword>
<dbReference type="RefSeq" id="WP_073993625.1">
    <property type="nucleotide sequence ID" value="NZ_FQYT01000012.1"/>
</dbReference>
<dbReference type="PANTHER" id="PTHR47099:SF1">
    <property type="entry name" value="METHYLCOBAMIDE:COM METHYLTRANSFERASE MTBA"/>
    <property type="match status" value="1"/>
</dbReference>
<dbReference type="Proteomes" id="UP000184342">
    <property type="component" value="Unassembled WGS sequence"/>
</dbReference>
<protein>
    <submittedName>
        <fullName evidence="2">Uroporphyrinogen decarboxylase (URO-D)</fullName>
    </submittedName>
</protein>
<dbReference type="SUPFAM" id="SSF51726">
    <property type="entry name" value="UROD/MetE-like"/>
    <property type="match status" value="1"/>
</dbReference>
<dbReference type="Pfam" id="PF01208">
    <property type="entry name" value="URO-D"/>
    <property type="match status" value="1"/>
</dbReference>
<evidence type="ECO:0000313" key="2">
    <source>
        <dbReference type="EMBL" id="SHJ11674.1"/>
    </source>
</evidence>
<reference evidence="2 3" key="1">
    <citation type="submission" date="2016-11" db="EMBL/GenBank/DDBJ databases">
        <authorList>
            <person name="Jaros S."/>
            <person name="Januszkiewicz K."/>
            <person name="Wedrychowicz H."/>
        </authorList>
    </citation>
    <scope>NUCLEOTIDE SEQUENCE [LARGE SCALE GENOMIC DNA]</scope>
    <source>
        <strain evidence="2 3">DSM 15970</strain>
    </source>
</reference>
<dbReference type="AlphaFoldDB" id="A0A1M6GP07"/>
<dbReference type="PANTHER" id="PTHR47099">
    <property type="entry name" value="METHYLCOBAMIDE:COM METHYLTRANSFERASE MTBA"/>
    <property type="match status" value="1"/>
</dbReference>
<dbReference type="STRING" id="1122934.SAMN02745691_01377"/>
<dbReference type="EMBL" id="FQYT01000012">
    <property type="protein sequence ID" value="SHJ11674.1"/>
    <property type="molecule type" value="Genomic_DNA"/>
</dbReference>
<evidence type="ECO:0000313" key="3">
    <source>
        <dbReference type="Proteomes" id="UP000184342"/>
    </source>
</evidence>
<accession>A0A1M6GP07</accession>
<dbReference type="Gene3D" id="3.20.20.210">
    <property type="match status" value="1"/>
</dbReference>
<name>A0A1M6GP07_9FIRM</name>